<gene>
    <name evidence="1" type="ORF">KP77_25160</name>
</gene>
<comment type="caution">
    <text evidence="1">The sequence shown here is derived from an EMBL/GenBank/DDBJ whole genome shotgun (WGS) entry which is preliminary data.</text>
</comment>
<reference evidence="1 2" key="1">
    <citation type="submission" date="2015-01" db="EMBL/GenBank/DDBJ databases">
        <title>Genome sequence of Jeotgalibacillus alimentarius.</title>
        <authorList>
            <person name="Goh K.M."/>
            <person name="Chan K.-G."/>
            <person name="Yaakop A.S."/>
            <person name="Ee R."/>
            <person name="Gan H.M."/>
            <person name="Chan C.S."/>
        </authorList>
    </citation>
    <scope>NUCLEOTIDE SEQUENCE [LARGE SCALE GENOMIC DNA]</scope>
    <source>
        <strain evidence="1 2">YKJ-13</strain>
    </source>
</reference>
<evidence type="ECO:0008006" key="3">
    <source>
        <dbReference type="Google" id="ProtNLM"/>
    </source>
</evidence>
<keyword evidence="2" id="KW-1185">Reference proteome</keyword>
<dbReference type="OrthoDB" id="2966338at2"/>
<dbReference type="RefSeq" id="WP_041123060.1">
    <property type="nucleotide sequence ID" value="NZ_JXRQ01000024.1"/>
</dbReference>
<protein>
    <recommendedName>
        <fullName evidence="3">N-acetyltransferase domain-containing protein</fullName>
    </recommendedName>
</protein>
<dbReference type="STRING" id="135826.KP77_25160"/>
<dbReference type="AlphaFoldDB" id="A0A0C2VDC5"/>
<sequence length="145" mass="17527">MHNLVARRKREIRHCIELPNQQLLNVYFSKKPLEFEDRQMNAWRMGVMISKTRRQANDWYMKCKDNRIESTGDCGLTGLMITKDIILDFVDRLKENEILLIEWEDDKRMRAYRWLLRYGFEEIEDQNGELFAYAGLNQKYRGSLE</sequence>
<evidence type="ECO:0000313" key="1">
    <source>
        <dbReference type="EMBL" id="KIL46947.1"/>
    </source>
</evidence>
<name>A0A0C2VDC5_9BACL</name>
<accession>A0A0C2VDC5</accession>
<evidence type="ECO:0000313" key="2">
    <source>
        <dbReference type="Proteomes" id="UP000031950"/>
    </source>
</evidence>
<dbReference type="EMBL" id="JXRQ01000024">
    <property type="protein sequence ID" value="KIL46947.1"/>
    <property type="molecule type" value="Genomic_DNA"/>
</dbReference>
<dbReference type="PATRIC" id="fig|135826.4.peg.2507"/>
<organism evidence="1 2">
    <name type="scientific">Jeotgalibacillus alimentarius</name>
    <dbReference type="NCBI Taxonomy" id="135826"/>
    <lineage>
        <taxon>Bacteria</taxon>
        <taxon>Bacillati</taxon>
        <taxon>Bacillota</taxon>
        <taxon>Bacilli</taxon>
        <taxon>Bacillales</taxon>
        <taxon>Caryophanaceae</taxon>
        <taxon>Jeotgalibacillus</taxon>
    </lineage>
</organism>
<proteinExistence type="predicted"/>
<dbReference type="Proteomes" id="UP000031950">
    <property type="component" value="Unassembled WGS sequence"/>
</dbReference>